<dbReference type="Proteomes" id="UP000625711">
    <property type="component" value="Unassembled WGS sequence"/>
</dbReference>
<comment type="caution">
    <text evidence="2">The sequence shown here is derived from an EMBL/GenBank/DDBJ whole genome shotgun (WGS) entry which is preliminary data.</text>
</comment>
<feature type="chain" id="PRO_5032583753" evidence="1">
    <location>
        <begin position="25"/>
        <end position="78"/>
    </location>
</feature>
<evidence type="ECO:0000313" key="2">
    <source>
        <dbReference type="EMBL" id="KAF7266186.1"/>
    </source>
</evidence>
<dbReference type="AlphaFoldDB" id="A0A834LZF7"/>
<dbReference type="EMBL" id="JAACXV010014559">
    <property type="protein sequence ID" value="KAF7266186.1"/>
    <property type="molecule type" value="Genomic_DNA"/>
</dbReference>
<organism evidence="2 3">
    <name type="scientific">Rhynchophorus ferrugineus</name>
    <name type="common">Red palm weevil</name>
    <name type="synonym">Curculio ferrugineus</name>
    <dbReference type="NCBI Taxonomy" id="354439"/>
    <lineage>
        <taxon>Eukaryota</taxon>
        <taxon>Metazoa</taxon>
        <taxon>Ecdysozoa</taxon>
        <taxon>Arthropoda</taxon>
        <taxon>Hexapoda</taxon>
        <taxon>Insecta</taxon>
        <taxon>Pterygota</taxon>
        <taxon>Neoptera</taxon>
        <taxon>Endopterygota</taxon>
        <taxon>Coleoptera</taxon>
        <taxon>Polyphaga</taxon>
        <taxon>Cucujiformia</taxon>
        <taxon>Curculionidae</taxon>
        <taxon>Dryophthorinae</taxon>
        <taxon>Rhynchophorus</taxon>
    </lineage>
</organism>
<sequence>MIRWNLTYLAVMFLLINNGDEASGQVLQIPTLPGIPGFPNIHNGGLGGEADIGFGFNAGGNVGASAGTFKGSTDTNSK</sequence>
<evidence type="ECO:0000256" key="1">
    <source>
        <dbReference type="SAM" id="SignalP"/>
    </source>
</evidence>
<protein>
    <submittedName>
        <fullName evidence="2">Uncharacterized protein</fullName>
    </submittedName>
</protein>
<reference evidence="2" key="1">
    <citation type="submission" date="2020-08" db="EMBL/GenBank/DDBJ databases">
        <title>Genome sequencing and assembly of the red palm weevil Rhynchophorus ferrugineus.</title>
        <authorList>
            <person name="Dias G.B."/>
            <person name="Bergman C.M."/>
            <person name="Manee M."/>
        </authorList>
    </citation>
    <scope>NUCLEOTIDE SEQUENCE</scope>
    <source>
        <strain evidence="2">AA-2017</strain>
        <tissue evidence="2">Whole larva</tissue>
    </source>
</reference>
<accession>A0A834LZF7</accession>
<keyword evidence="1" id="KW-0732">Signal</keyword>
<name>A0A834LZF7_RHYFE</name>
<evidence type="ECO:0000313" key="3">
    <source>
        <dbReference type="Proteomes" id="UP000625711"/>
    </source>
</evidence>
<proteinExistence type="predicted"/>
<keyword evidence="3" id="KW-1185">Reference proteome</keyword>
<gene>
    <name evidence="2" type="ORF">GWI33_020467</name>
</gene>
<feature type="signal peptide" evidence="1">
    <location>
        <begin position="1"/>
        <end position="24"/>
    </location>
</feature>